<sequence length="204" mass="23975">MLTTLDQPEMIEVTNRRGQKRKKPKEIARYNSFMSGIDRADQMISYYSCPRKTIRWYKKAIFYMLDVAAWNAFFLFKKYVIKKNVKKYGYVEYRDKLIRSFTKLGDVVGKDLVSVDAWKRYPPKTPDPSTSTPGTGVGYWPIRIAAHENSKKKYSFLNCRVCLSQEPKRRREISYRCSGCPKSSPLCPECFETWHSISNPHIRQ</sequence>
<name>A0A8S3W0P0_PARAO</name>
<dbReference type="EMBL" id="CAJQZP010000031">
    <property type="protein sequence ID" value="CAG4933722.1"/>
    <property type="molecule type" value="Genomic_DNA"/>
</dbReference>
<comment type="caution">
    <text evidence="2">The sequence shown here is derived from an EMBL/GenBank/DDBJ whole genome shotgun (WGS) entry which is preliminary data.</text>
</comment>
<reference evidence="2" key="1">
    <citation type="submission" date="2021-04" db="EMBL/GenBank/DDBJ databases">
        <authorList>
            <person name="Tunstrom K."/>
        </authorList>
    </citation>
    <scope>NUCLEOTIDE SEQUENCE</scope>
</reference>
<dbReference type="Proteomes" id="UP000691718">
    <property type="component" value="Unassembled WGS sequence"/>
</dbReference>
<dbReference type="InterPro" id="IPR029526">
    <property type="entry name" value="PGBD"/>
</dbReference>
<proteinExistence type="predicted"/>
<keyword evidence="3" id="KW-1185">Reference proteome</keyword>
<evidence type="ECO:0000313" key="3">
    <source>
        <dbReference type="Proteomes" id="UP000691718"/>
    </source>
</evidence>
<gene>
    <name evidence="2" type="ORF">PAPOLLO_LOCUS706</name>
</gene>
<evidence type="ECO:0000313" key="2">
    <source>
        <dbReference type="EMBL" id="CAG4933722.1"/>
    </source>
</evidence>
<dbReference type="PANTHER" id="PTHR46599">
    <property type="entry name" value="PIGGYBAC TRANSPOSABLE ELEMENT-DERIVED PROTEIN 4"/>
    <property type="match status" value="1"/>
</dbReference>
<organism evidence="2 3">
    <name type="scientific">Parnassius apollo</name>
    <name type="common">Apollo butterfly</name>
    <name type="synonym">Papilio apollo</name>
    <dbReference type="NCBI Taxonomy" id="110799"/>
    <lineage>
        <taxon>Eukaryota</taxon>
        <taxon>Metazoa</taxon>
        <taxon>Ecdysozoa</taxon>
        <taxon>Arthropoda</taxon>
        <taxon>Hexapoda</taxon>
        <taxon>Insecta</taxon>
        <taxon>Pterygota</taxon>
        <taxon>Neoptera</taxon>
        <taxon>Endopterygota</taxon>
        <taxon>Lepidoptera</taxon>
        <taxon>Glossata</taxon>
        <taxon>Ditrysia</taxon>
        <taxon>Papilionoidea</taxon>
        <taxon>Papilionidae</taxon>
        <taxon>Parnassiinae</taxon>
        <taxon>Parnassini</taxon>
        <taxon>Parnassius</taxon>
        <taxon>Parnassius</taxon>
    </lineage>
</organism>
<evidence type="ECO:0000259" key="1">
    <source>
        <dbReference type="Pfam" id="PF13843"/>
    </source>
</evidence>
<dbReference type="PANTHER" id="PTHR46599:SF3">
    <property type="entry name" value="PIGGYBAC TRANSPOSABLE ELEMENT-DERIVED PROTEIN 4"/>
    <property type="match status" value="1"/>
</dbReference>
<protein>
    <submittedName>
        <fullName evidence="2">(apollo) hypothetical protein</fullName>
    </submittedName>
</protein>
<dbReference type="OrthoDB" id="118105at2759"/>
<feature type="domain" description="PiggyBac transposable element-derived protein" evidence="1">
    <location>
        <begin position="2"/>
        <end position="73"/>
    </location>
</feature>
<dbReference type="Pfam" id="PF13843">
    <property type="entry name" value="DDE_Tnp_1_7"/>
    <property type="match status" value="1"/>
</dbReference>
<dbReference type="AlphaFoldDB" id="A0A8S3W0P0"/>
<accession>A0A8S3W0P0</accession>